<sequence length="415" mass="46191">MRAKRVLAVCYGAGHVNMVLPVLRELKRMGGFEIVALGLTTAWDRLDAAGFAPLRVRDLVDPELDAEALRVGAELALDLSPGGPVPEWESAAYLGISYRELVEDVGEARAAQLYRERGRAAFLPSRFARRAIERLQPDVLLTTNSPRMERAFLQAADELGLPNVVIWPSLADGEAEWVGRPRKNAIVCIDNDWAAQRLRAAGANDEMLRMTGGPQYEHLFAPDLKARAAAFRESHGWGDRFVLLWVSQLHGPVHPLTGEAADPGLPARIEGRLVEEVGRRADRMHLAIRYHPNELIREGNRPEWVSVNRRDDDLHVVLHAVDAMVTINSSVSYQAALLGKPVLQYMDSPYARFFPFDKVGIARPLRQLAAIPFELNHLQKCQYESQITNADQLNSALRVSIEMVKLTNGGSIPRT</sequence>
<dbReference type="EMBL" id="PHIG01000007">
    <property type="protein sequence ID" value="PJK31207.1"/>
    <property type="molecule type" value="Genomic_DNA"/>
</dbReference>
<dbReference type="Proteomes" id="UP000229498">
    <property type="component" value="Unassembled WGS sequence"/>
</dbReference>
<organism evidence="1 2">
    <name type="scientific">Minwuia thermotolerans</name>
    <dbReference type="NCBI Taxonomy" id="2056226"/>
    <lineage>
        <taxon>Bacteria</taxon>
        <taxon>Pseudomonadati</taxon>
        <taxon>Pseudomonadota</taxon>
        <taxon>Alphaproteobacteria</taxon>
        <taxon>Minwuiales</taxon>
        <taxon>Minwuiaceae</taxon>
        <taxon>Minwuia</taxon>
    </lineage>
</organism>
<dbReference type="AlphaFoldDB" id="A0A2M9G667"/>
<dbReference type="Gene3D" id="3.40.50.12580">
    <property type="match status" value="1"/>
</dbReference>
<evidence type="ECO:0000313" key="1">
    <source>
        <dbReference type="EMBL" id="PJK31207.1"/>
    </source>
</evidence>
<protein>
    <recommendedName>
        <fullName evidence="3">UDP-glycosyltransferase</fullName>
    </recommendedName>
</protein>
<dbReference type="SUPFAM" id="SSF53756">
    <property type="entry name" value="UDP-Glycosyltransferase/glycogen phosphorylase"/>
    <property type="match status" value="1"/>
</dbReference>
<gene>
    <name evidence="1" type="ORF">CVT23_02970</name>
</gene>
<reference evidence="1 2" key="1">
    <citation type="submission" date="2017-11" db="EMBL/GenBank/DDBJ databases">
        <title>Draft genome sequence of Rhizobiales bacterium SY3-13.</title>
        <authorList>
            <person name="Sun C."/>
        </authorList>
    </citation>
    <scope>NUCLEOTIDE SEQUENCE [LARGE SCALE GENOMIC DNA]</scope>
    <source>
        <strain evidence="1 2">SY3-13</strain>
    </source>
</reference>
<dbReference type="OrthoDB" id="9789073at2"/>
<dbReference type="InterPro" id="IPR043148">
    <property type="entry name" value="TagF_C"/>
</dbReference>
<dbReference type="RefSeq" id="WP_109796175.1">
    <property type="nucleotide sequence ID" value="NZ_PHIG01000007.1"/>
</dbReference>
<evidence type="ECO:0000313" key="2">
    <source>
        <dbReference type="Proteomes" id="UP000229498"/>
    </source>
</evidence>
<keyword evidence="2" id="KW-1185">Reference proteome</keyword>
<evidence type="ECO:0008006" key="3">
    <source>
        <dbReference type="Google" id="ProtNLM"/>
    </source>
</evidence>
<comment type="caution">
    <text evidence="1">The sequence shown here is derived from an EMBL/GenBank/DDBJ whole genome shotgun (WGS) entry which is preliminary data.</text>
</comment>
<dbReference type="Gene3D" id="3.40.50.2000">
    <property type="entry name" value="Glycogen Phosphorylase B"/>
    <property type="match status" value="1"/>
</dbReference>
<accession>A0A2M9G667</accession>
<name>A0A2M9G667_9PROT</name>
<proteinExistence type="predicted"/>